<accession>A0A1F2P9Q9</accession>
<dbReference type="AlphaFoldDB" id="A0A1F2P9Q9"/>
<keyword evidence="3" id="KW-1185">Reference proteome</keyword>
<name>A0A1F2P9Q9_9EURY</name>
<dbReference type="Proteomes" id="UP000186940">
    <property type="component" value="Unassembled WGS sequence"/>
</dbReference>
<dbReference type="PROSITE" id="PS50910">
    <property type="entry name" value="HEPN"/>
    <property type="match status" value="1"/>
</dbReference>
<dbReference type="Gene3D" id="1.20.120.330">
    <property type="entry name" value="Nucleotidyltransferases domain 2"/>
    <property type="match status" value="1"/>
</dbReference>
<sequence>MKKKLDWIKEWINKADKDLKVAERFLNDENMADVVCFHAQQASEKCLKAYLNWLEIEYPKTHLLEKLIELASLTDKDISKLKEDAAKLSPFAVETRYPEFELPLSEDALEALEISYKIRNYVLSKLPRTKKEKNDV</sequence>
<reference evidence="2" key="1">
    <citation type="submission" date="2016-05" db="EMBL/GenBank/DDBJ databases">
        <title>Microbial consortia oxidize butane by reversing methanogenesis.</title>
        <authorList>
            <person name="Laso-Perez R."/>
            <person name="Richter M."/>
            <person name="Wegener G."/>
            <person name="Musat F."/>
        </authorList>
    </citation>
    <scope>NUCLEOTIDE SEQUENCE [LARGE SCALE GENOMIC DNA]</scope>
    <source>
        <strain evidence="2">BOX2</strain>
    </source>
</reference>
<proteinExistence type="predicted"/>
<dbReference type="STRING" id="1838285.SCAL_001605"/>
<evidence type="ECO:0000259" key="1">
    <source>
        <dbReference type="PROSITE" id="PS50910"/>
    </source>
</evidence>
<keyword evidence="2" id="KW-0238">DNA-binding</keyword>
<dbReference type="InterPro" id="IPR007842">
    <property type="entry name" value="HEPN_dom"/>
</dbReference>
<evidence type="ECO:0000313" key="3">
    <source>
        <dbReference type="Proteomes" id="UP000186940"/>
    </source>
</evidence>
<dbReference type="Pfam" id="PF05168">
    <property type="entry name" value="HEPN"/>
    <property type="match status" value="1"/>
</dbReference>
<dbReference type="SMART" id="SM00748">
    <property type="entry name" value="HEPN"/>
    <property type="match status" value="1"/>
</dbReference>
<comment type="caution">
    <text evidence="2">The sequence shown here is derived from an EMBL/GenBank/DDBJ whole genome shotgun (WGS) entry which is preliminary data.</text>
</comment>
<dbReference type="SUPFAM" id="SSF81593">
    <property type="entry name" value="Nucleotidyltransferase substrate binding subunit/domain"/>
    <property type="match status" value="1"/>
</dbReference>
<protein>
    <submittedName>
        <fullName evidence="2">DNA-binding protein</fullName>
    </submittedName>
</protein>
<feature type="domain" description="HEPN" evidence="1">
    <location>
        <begin position="13"/>
        <end position="118"/>
    </location>
</feature>
<dbReference type="GO" id="GO:0003677">
    <property type="term" value="F:DNA binding"/>
    <property type="evidence" value="ECO:0007669"/>
    <property type="project" value="UniProtKB-KW"/>
</dbReference>
<dbReference type="EMBL" id="LYOS01000005">
    <property type="protein sequence ID" value="OFV67336.1"/>
    <property type="molecule type" value="Genomic_DNA"/>
</dbReference>
<organism evidence="2 3">
    <name type="scientific">Candidatus Syntropharchaeum caldarium</name>
    <dbReference type="NCBI Taxonomy" id="1838285"/>
    <lineage>
        <taxon>Archaea</taxon>
        <taxon>Methanobacteriati</taxon>
        <taxon>Methanobacteriota</taxon>
        <taxon>Stenosarchaea group</taxon>
        <taxon>Methanomicrobia</taxon>
        <taxon>Methanosarcinales</taxon>
        <taxon>ANME-2 cluster</taxon>
        <taxon>Candidatus Syntropharchaeum</taxon>
    </lineage>
</organism>
<evidence type="ECO:0000313" key="2">
    <source>
        <dbReference type="EMBL" id="OFV67336.1"/>
    </source>
</evidence>
<gene>
    <name evidence="2" type="ORF">SCAL_001605</name>
</gene>